<dbReference type="GO" id="GO:0015109">
    <property type="term" value="F:chromate transmembrane transporter activity"/>
    <property type="evidence" value="ECO:0007669"/>
    <property type="project" value="InterPro"/>
</dbReference>
<feature type="transmembrane region" description="Helical" evidence="7">
    <location>
        <begin position="155"/>
        <end position="174"/>
    </location>
</feature>
<dbReference type="Pfam" id="PF02417">
    <property type="entry name" value="Chromate_transp"/>
    <property type="match status" value="1"/>
</dbReference>
<dbReference type="AlphaFoldDB" id="G9YW44"/>
<evidence type="ECO:0000256" key="4">
    <source>
        <dbReference type="ARBA" id="ARBA00022692"/>
    </source>
</evidence>
<gene>
    <name evidence="8" type="ORF">HMPREF0372_03760</name>
</gene>
<dbReference type="Proteomes" id="UP000004459">
    <property type="component" value="Unassembled WGS sequence"/>
</dbReference>
<evidence type="ECO:0000256" key="3">
    <source>
        <dbReference type="ARBA" id="ARBA00022475"/>
    </source>
</evidence>
<evidence type="ECO:0000256" key="2">
    <source>
        <dbReference type="ARBA" id="ARBA00005262"/>
    </source>
</evidence>
<keyword evidence="5 7" id="KW-1133">Transmembrane helix</keyword>
<feature type="transmembrane region" description="Helical" evidence="7">
    <location>
        <begin position="83"/>
        <end position="108"/>
    </location>
</feature>
<dbReference type="InterPro" id="IPR052518">
    <property type="entry name" value="CHR_Transporter"/>
</dbReference>
<feature type="transmembrane region" description="Helical" evidence="7">
    <location>
        <begin position="12"/>
        <end position="39"/>
    </location>
</feature>
<evidence type="ECO:0000313" key="9">
    <source>
        <dbReference type="Proteomes" id="UP000004459"/>
    </source>
</evidence>
<dbReference type="GO" id="GO:0005886">
    <property type="term" value="C:plasma membrane"/>
    <property type="evidence" value="ECO:0007669"/>
    <property type="project" value="UniProtKB-SubCell"/>
</dbReference>
<keyword evidence="4 7" id="KW-0812">Transmembrane</keyword>
<dbReference type="STRING" id="292800.A4U99_02010"/>
<comment type="caution">
    <text evidence="8">The sequence shown here is derived from an EMBL/GenBank/DDBJ whole genome shotgun (WGS) entry which is preliminary data.</text>
</comment>
<dbReference type="HOGENOM" id="CLU_018106_1_2_9"/>
<protein>
    <submittedName>
        <fullName evidence="8">Chromate transport protein</fullName>
    </submittedName>
</protein>
<dbReference type="InterPro" id="IPR003370">
    <property type="entry name" value="Chromate_transpt"/>
</dbReference>
<feature type="transmembrane region" description="Helical" evidence="7">
    <location>
        <begin position="181"/>
        <end position="198"/>
    </location>
</feature>
<sequence>MHPGGEGRAAAVIYLQLFFEFFKAGLFAIGGGLATIPFLTDIGQRTGWFTSGELANMIAISESTPGPMGVNMATYVGFHTGGIAGGVIATLGLVCPSILVILVIAGFLKKFRESQGVDAVFYGIRPASTALIAAALAEVCSIALLNLSAFQTGGAAALFQWKGIALAVVIFVCLQVKPLKKLHPIVFIAASAVIGAVFQF</sequence>
<evidence type="ECO:0000313" key="8">
    <source>
        <dbReference type="EMBL" id="EHM39422.1"/>
    </source>
</evidence>
<dbReference type="EMBL" id="AGCK01000307">
    <property type="protein sequence ID" value="EHM39422.1"/>
    <property type="molecule type" value="Genomic_DNA"/>
</dbReference>
<feature type="transmembrane region" description="Helical" evidence="7">
    <location>
        <begin position="129"/>
        <end position="149"/>
    </location>
</feature>
<keyword evidence="3" id="KW-1003">Cell membrane</keyword>
<evidence type="ECO:0000256" key="7">
    <source>
        <dbReference type="SAM" id="Phobius"/>
    </source>
</evidence>
<dbReference type="PANTHER" id="PTHR43663">
    <property type="entry name" value="CHROMATE TRANSPORT PROTEIN-RELATED"/>
    <property type="match status" value="1"/>
</dbReference>
<evidence type="ECO:0000256" key="1">
    <source>
        <dbReference type="ARBA" id="ARBA00004651"/>
    </source>
</evidence>
<proteinExistence type="inferred from homology"/>
<evidence type="ECO:0000256" key="5">
    <source>
        <dbReference type="ARBA" id="ARBA00022989"/>
    </source>
</evidence>
<comment type="subcellular location">
    <subcellularLocation>
        <location evidence="1">Cell membrane</location>
        <topology evidence="1">Multi-pass membrane protein</topology>
    </subcellularLocation>
</comment>
<keyword evidence="6 7" id="KW-0472">Membrane</keyword>
<evidence type="ECO:0000256" key="6">
    <source>
        <dbReference type="ARBA" id="ARBA00023136"/>
    </source>
</evidence>
<dbReference type="PATRIC" id="fig|411475.3.peg.3247"/>
<comment type="similarity">
    <text evidence="2">Belongs to the chromate ion transporter (CHR) (TC 2.A.51) family.</text>
</comment>
<accession>G9YW44</accession>
<dbReference type="PANTHER" id="PTHR43663:SF1">
    <property type="entry name" value="CHROMATE TRANSPORTER"/>
    <property type="match status" value="1"/>
</dbReference>
<name>G9YW44_FLAPL</name>
<reference evidence="8 9" key="1">
    <citation type="submission" date="2011-08" db="EMBL/GenBank/DDBJ databases">
        <authorList>
            <person name="Weinstock G."/>
            <person name="Sodergren E."/>
            <person name="Clifton S."/>
            <person name="Fulton L."/>
            <person name="Fulton B."/>
            <person name="Courtney L."/>
            <person name="Fronick C."/>
            <person name="Harrison M."/>
            <person name="Strong C."/>
            <person name="Farmer C."/>
            <person name="Delahaunty K."/>
            <person name="Markovic C."/>
            <person name="Hall O."/>
            <person name="Minx P."/>
            <person name="Tomlinson C."/>
            <person name="Mitreva M."/>
            <person name="Hou S."/>
            <person name="Chen J."/>
            <person name="Wollam A."/>
            <person name="Pepin K.H."/>
            <person name="Johnson M."/>
            <person name="Bhonagiri V."/>
            <person name="Zhang X."/>
            <person name="Suruliraj S."/>
            <person name="Warren W."/>
            <person name="Chinwalla A."/>
            <person name="Mardis E.R."/>
            <person name="Wilson R.K."/>
        </authorList>
    </citation>
    <scope>NUCLEOTIDE SEQUENCE [LARGE SCALE GENOMIC DNA]</scope>
    <source>
        <strain evidence="8 9">ATCC 29863</strain>
    </source>
</reference>
<organism evidence="8 9">
    <name type="scientific">Flavonifractor plautii ATCC 29863</name>
    <dbReference type="NCBI Taxonomy" id="411475"/>
    <lineage>
        <taxon>Bacteria</taxon>
        <taxon>Bacillati</taxon>
        <taxon>Bacillota</taxon>
        <taxon>Clostridia</taxon>
        <taxon>Eubacteriales</taxon>
        <taxon>Oscillospiraceae</taxon>
        <taxon>Flavonifractor</taxon>
    </lineage>
</organism>